<accession>A0ABU2EGL7</accession>
<organism evidence="1 2">
    <name type="scientific">Herbaspirillum huttiense subsp. lycopersici</name>
    <dbReference type="NCBI Taxonomy" id="3074428"/>
    <lineage>
        <taxon>Bacteria</taxon>
        <taxon>Pseudomonadati</taxon>
        <taxon>Pseudomonadota</taxon>
        <taxon>Betaproteobacteria</taxon>
        <taxon>Burkholderiales</taxon>
        <taxon>Oxalobacteraceae</taxon>
        <taxon>Herbaspirillum</taxon>
    </lineage>
</organism>
<protein>
    <submittedName>
        <fullName evidence="1">Uncharacterized protein</fullName>
    </submittedName>
</protein>
<name>A0ABU2EGL7_9BURK</name>
<dbReference type="RefSeq" id="WP_310839405.1">
    <property type="nucleotide sequence ID" value="NZ_JAVLSJ010000001.1"/>
</dbReference>
<comment type="caution">
    <text evidence="1">The sequence shown here is derived from an EMBL/GenBank/DDBJ whole genome shotgun (WGS) entry which is preliminary data.</text>
</comment>
<proteinExistence type="predicted"/>
<sequence>MPREERQPIVTEKDGERIYEHPAYGCVAMSVVYGGKDVMFGSDLLHGQRVRLRVRTAEMRRTLSNDWHFGRRTLLEFDMSHSQFAEMITSGGKGDGVPCTLVAINGESIPGIAHVETKQELMRREVRDAANNRIAGISADLERLAALIDSGKVGKTALKEIHRDLSVKVGGLPNTMEFVVAQAEETIDKATNQAKIEIEAVIQHHVANLGVEAAKALHITQKASQIQDAEE</sequence>
<reference evidence="1" key="1">
    <citation type="submission" date="2023-09" db="EMBL/GenBank/DDBJ databases">
        <title>Description of first Herbaspirillum huttiense subsp. nephrolepsisexaltata and Herbaspirillum huttiense subsp. lycopersicon.</title>
        <authorList>
            <person name="Poudel M."/>
            <person name="Sharma A."/>
            <person name="Goss E."/>
            <person name="Tapia J.H."/>
            <person name="Harmon C.M."/>
            <person name="Jones J.B."/>
        </authorList>
    </citation>
    <scope>NUCLEOTIDE SEQUENCE</scope>
    <source>
        <strain evidence="1">SE1</strain>
    </source>
</reference>
<dbReference type="Proteomes" id="UP001246576">
    <property type="component" value="Unassembled WGS sequence"/>
</dbReference>
<dbReference type="EMBL" id="JAVLSJ010000001">
    <property type="protein sequence ID" value="MDR9846983.1"/>
    <property type="molecule type" value="Genomic_DNA"/>
</dbReference>
<evidence type="ECO:0000313" key="1">
    <source>
        <dbReference type="EMBL" id="MDR9846983.1"/>
    </source>
</evidence>
<gene>
    <name evidence="1" type="ORF">RI048_02035</name>
</gene>
<evidence type="ECO:0000313" key="2">
    <source>
        <dbReference type="Proteomes" id="UP001246576"/>
    </source>
</evidence>
<keyword evidence="2" id="KW-1185">Reference proteome</keyword>